<feature type="compositionally biased region" description="Basic residues" evidence="2">
    <location>
        <begin position="9"/>
        <end position="21"/>
    </location>
</feature>
<evidence type="ECO:0000313" key="3">
    <source>
        <dbReference type="EMBL" id="CAI5439131.1"/>
    </source>
</evidence>
<dbReference type="EMBL" id="CANHGI010000001">
    <property type="protein sequence ID" value="CAI5439131.1"/>
    <property type="molecule type" value="Genomic_DNA"/>
</dbReference>
<dbReference type="Proteomes" id="UP001152747">
    <property type="component" value="Unassembled WGS sequence"/>
</dbReference>
<keyword evidence="4" id="KW-1185">Reference proteome</keyword>
<name>A0A9P1MUB8_9PELO</name>
<gene>
    <name evidence="3" type="ORF">CAMP_LOCUS1768</name>
</gene>
<keyword evidence="1" id="KW-0175">Coiled coil</keyword>
<proteinExistence type="predicted"/>
<feature type="region of interest" description="Disordered" evidence="2">
    <location>
        <begin position="244"/>
        <end position="271"/>
    </location>
</feature>
<organism evidence="3 4">
    <name type="scientific">Caenorhabditis angaria</name>
    <dbReference type="NCBI Taxonomy" id="860376"/>
    <lineage>
        <taxon>Eukaryota</taxon>
        <taxon>Metazoa</taxon>
        <taxon>Ecdysozoa</taxon>
        <taxon>Nematoda</taxon>
        <taxon>Chromadorea</taxon>
        <taxon>Rhabditida</taxon>
        <taxon>Rhabditina</taxon>
        <taxon>Rhabditomorpha</taxon>
        <taxon>Rhabditoidea</taxon>
        <taxon>Rhabditidae</taxon>
        <taxon>Peloderinae</taxon>
        <taxon>Caenorhabditis</taxon>
    </lineage>
</organism>
<accession>A0A9P1MUB8</accession>
<dbReference type="AlphaFoldDB" id="A0A9P1MUB8"/>
<sequence>MSSPVSTRRASRGGRGAKRTRTGGNDDLGDISLTDELIETVNELKNKVKKIEENMENIKMDNKLLQDENKKLKSMVLDFTSKMEADKTQNSPTQLYSEVSIQQLNDKSTIAVVENFPDSKGSDQDLTDSSTIERICKASAITIPTRTFRVKVSKPENLTSRPLKVCFNKTEDRNLFLSKFRSSTKELGITGVEGRTLRVRRDMTIDELTVLRHARKTAYDKNKELGKFKFYVRDLEIKELETPKDLLNKDNVDNQMDIEEPTSSKSESDKQ</sequence>
<reference evidence="3" key="1">
    <citation type="submission" date="2022-11" db="EMBL/GenBank/DDBJ databases">
        <authorList>
            <person name="Kikuchi T."/>
        </authorList>
    </citation>
    <scope>NUCLEOTIDE SEQUENCE</scope>
    <source>
        <strain evidence="3">PS1010</strain>
    </source>
</reference>
<comment type="caution">
    <text evidence="3">The sequence shown here is derived from an EMBL/GenBank/DDBJ whole genome shotgun (WGS) entry which is preliminary data.</text>
</comment>
<evidence type="ECO:0000256" key="2">
    <source>
        <dbReference type="SAM" id="MobiDB-lite"/>
    </source>
</evidence>
<feature type="region of interest" description="Disordered" evidence="2">
    <location>
        <begin position="1"/>
        <end position="30"/>
    </location>
</feature>
<evidence type="ECO:0000256" key="1">
    <source>
        <dbReference type="SAM" id="Coils"/>
    </source>
</evidence>
<evidence type="ECO:0000313" key="4">
    <source>
        <dbReference type="Proteomes" id="UP001152747"/>
    </source>
</evidence>
<protein>
    <submittedName>
        <fullName evidence="3">Uncharacterized protein</fullName>
    </submittedName>
</protein>
<dbReference type="OrthoDB" id="5859941at2759"/>
<feature type="coiled-coil region" evidence="1">
    <location>
        <begin position="34"/>
        <end position="75"/>
    </location>
</feature>